<accession>A0ABD6E6A0</accession>
<dbReference type="PANTHER" id="PTHR31840:SF1">
    <property type="entry name" value="COILED-COIL DOMAIN-CONTAINING PROTEIN 97"/>
    <property type="match status" value="1"/>
</dbReference>
<dbReference type="AlphaFoldDB" id="A0ABD6E6A0"/>
<evidence type="ECO:0000313" key="4">
    <source>
        <dbReference type="Proteomes" id="UP001608902"/>
    </source>
</evidence>
<keyword evidence="4" id="KW-1185">Reference proteome</keyword>
<evidence type="ECO:0000256" key="1">
    <source>
        <dbReference type="SAM" id="MobiDB-lite"/>
    </source>
</evidence>
<feature type="domain" description="CCD97-like C-terminal" evidence="2">
    <location>
        <begin position="116"/>
        <end position="328"/>
    </location>
</feature>
<dbReference type="EMBL" id="JBGFUD010000705">
    <property type="protein sequence ID" value="MFH4975081.1"/>
    <property type="molecule type" value="Genomic_DNA"/>
</dbReference>
<evidence type="ECO:0000259" key="2">
    <source>
        <dbReference type="Pfam" id="PF09747"/>
    </source>
</evidence>
<comment type="caution">
    <text evidence="3">The sequence shown here is derived from an EMBL/GenBank/DDBJ whole genome shotgun (WGS) entry which is preliminary data.</text>
</comment>
<name>A0ABD6E6A0_9BILA</name>
<gene>
    <name evidence="3" type="ORF">AB6A40_001790</name>
</gene>
<dbReference type="PANTHER" id="PTHR31840">
    <property type="entry name" value="COILED-COIL DOMAIN-CONTAINING PROTEIN 97"/>
    <property type="match status" value="1"/>
</dbReference>
<dbReference type="InterPro" id="IPR040233">
    <property type="entry name" value="CCD97-like_C"/>
</dbReference>
<feature type="region of interest" description="Disordered" evidence="1">
    <location>
        <begin position="228"/>
        <end position="249"/>
    </location>
</feature>
<dbReference type="Proteomes" id="UP001608902">
    <property type="component" value="Unassembled WGS sequence"/>
</dbReference>
<organism evidence="3 4">
    <name type="scientific">Gnathostoma spinigerum</name>
    <dbReference type="NCBI Taxonomy" id="75299"/>
    <lineage>
        <taxon>Eukaryota</taxon>
        <taxon>Metazoa</taxon>
        <taxon>Ecdysozoa</taxon>
        <taxon>Nematoda</taxon>
        <taxon>Chromadorea</taxon>
        <taxon>Rhabditida</taxon>
        <taxon>Spirurina</taxon>
        <taxon>Gnathostomatomorpha</taxon>
        <taxon>Gnathostomatoidea</taxon>
        <taxon>Gnathostomatidae</taxon>
        <taxon>Gnathostoma</taxon>
    </lineage>
</organism>
<sequence>MNVGGAVILSDQLNSLSLCNQPEAMLQRIMSNNGVFYRHQKKDDDDITEEEKKRILSDLYASNPRLFMSRYFVYLSSSDCVCFDPEDYEISFYTKLIQQREHGTGRGWRKDVHQRNKRYAVLKRLKKEGRYFSNEKMREREPLLFDRMIGKFLPEEEQIQLRPTIENNSLSGMLMQFEDSQLIAMRREAQLDAVGDLEDKYHDDKIKSNEFGKALRLANRMLENDYATKSSMYEDQSDSEEVLKSSDRQNSSLDLTQTLMGECSEVSNDSDRDEEQLKSEFLDHMEQRFLRGDDEEFFDYSTIDLPENTRELEKMQDQDLEDAYFDAD</sequence>
<evidence type="ECO:0000313" key="3">
    <source>
        <dbReference type="EMBL" id="MFH4975081.1"/>
    </source>
</evidence>
<protein>
    <recommendedName>
        <fullName evidence="2">CCD97-like C-terminal domain-containing protein</fullName>
    </recommendedName>
</protein>
<reference evidence="3 4" key="1">
    <citation type="submission" date="2024-08" db="EMBL/GenBank/DDBJ databases">
        <title>Gnathostoma spinigerum genome.</title>
        <authorList>
            <person name="Gonzalez-Bertolin B."/>
            <person name="Monzon S."/>
            <person name="Zaballos A."/>
            <person name="Jimenez P."/>
            <person name="Dekumyoy P."/>
            <person name="Varona S."/>
            <person name="Cuesta I."/>
            <person name="Sumanam S."/>
            <person name="Adisakwattana P."/>
            <person name="Gasser R.B."/>
            <person name="Hernandez-Gonzalez A."/>
            <person name="Young N.D."/>
            <person name="Perteguer M.J."/>
        </authorList>
    </citation>
    <scope>NUCLEOTIDE SEQUENCE [LARGE SCALE GENOMIC DNA]</scope>
    <source>
        <strain evidence="3">AL3</strain>
        <tissue evidence="3">Liver</tissue>
    </source>
</reference>
<dbReference type="InterPro" id="IPR018613">
    <property type="entry name" value="Ccdc97-like"/>
</dbReference>
<dbReference type="Pfam" id="PF09747">
    <property type="entry name" value="CCD97-like_C"/>
    <property type="match status" value="1"/>
</dbReference>
<proteinExistence type="predicted"/>